<dbReference type="EMBL" id="VZTZ01028349">
    <property type="protein sequence ID" value="NXU40806.1"/>
    <property type="molecule type" value="Genomic_DNA"/>
</dbReference>
<accession>A0A7L3KGN9</accession>
<dbReference type="PANTHER" id="PTHR15225">
    <property type="entry name" value="INTERFERON-INDUCED PROTEIN 35/NMI N-MYC/STAT INTERACTING PROTEIN"/>
    <property type="match status" value="1"/>
</dbReference>
<protein>
    <submittedName>
        <fullName evidence="2">RBM43 protein</fullName>
    </submittedName>
</protein>
<evidence type="ECO:0000256" key="1">
    <source>
        <dbReference type="SAM" id="MobiDB-lite"/>
    </source>
</evidence>
<evidence type="ECO:0000313" key="3">
    <source>
        <dbReference type="Proteomes" id="UP000525319"/>
    </source>
</evidence>
<sequence>QAFLSVTSTLSVALFRDGFVLEDLVAEMKRQSPALSFGALQPDGSLAVQGTFPALRELREFLLSKAKSLSEEQTEGKSLQRTRRKLQEHRGAAEMRNPARGEKQVLVLDTDIYLYMNSFLPKAFQADGVVTSAVTHGDITTVCIESSRAGAERGVKVRRTIERNSVELQEILRKERIPFKGQSRAERQRHKQLWERLQPRYPKVLLIPSDTHLDVVGTSADVFGFVEEVKR</sequence>
<feature type="region of interest" description="Disordered" evidence="1">
    <location>
        <begin position="72"/>
        <end position="95"/>
    </location>
</feature>
<dbReference type="Proteomes" id="UP000525319">
    <property type="component" value="Unassembled WGS sequence"/>
</dbReference>
<dbReference type="PANTHER" id="PTHR15225:SF8">
    <property type="entry name" value="RNA-BINDING PROTEIN 43"/>
    <property type="match status" value="1"/>
</dbReference>
<feature type="non-terminal residue" evidence="2">
    <location>
        <position position="1"/>
    </location>
</feature>
<organism evidence="2 3">
    <name type="scientific">Drymodes brunneopygia</name>
    <dbReference type="NCBI Taxonomy" id="626378"/>
    <lineage>
        <taxon>Eukaryota</taxon>
        <taxon>Metazoa</taxon>
        <taxon>Chordata</taxon>
        <taxon>Craniata</taxon>
        <taxon>Vertebrata</taxon>
        <taxon>Euteleostomi</taxon>
        <taxon>Archelosauria</taxon>
        <taxon>Archosauria</taxon>
        <taxon>Dinosauria</taxon>
        <taxon>Saurischia</taxon>
        <taxon>Theropoda</taxon>
        <taxon>Coelurosauria</taxon>
        <taxon>Aves</taxon>
        <taxon>Neognathae</taxon>
        <taxon>Neoaves</taxon>
        <taxon>Telluraves</taxon>
        <taxon>Australaves</taxon>
        <taxon>Passeriformes</taxon>
        <taxon>Petroicidae</taxon>
        <taxon>Drymodes</taxon>
    </lineage>
</organism>
<dbReference type="OrthoDB" id="9948435at2759"/>
<comment type="caution">
    <text evidence="2">The sequence shown here is derived from an EMBL/GenBank/DDBJ whole genome shotgun (WGS) entry which is preliminary data.</text>
</comment>
<name>A0A7L3KGN9_9PASS</name>
<evidence type="ECO:0000313" key="2">
    <source>
        <dbReference type="EMBL" id="NXU40806.1"/>
    </source>
</evidence>
<proteinExistence type="predicted"/>
<feature type="non-terminal residue" evidence="2">
    <location>
        <position position="231"/>
    </location>
</feature>
<gene>
    <name evidence="2" type="primary">Rbm43_0</name>
    <name evidence="2" type="ORF">DRYBRU_R09979</name>
</gene>
<dbReference type="AlphaFoldDB" id="A0A7L3KGN9"/>
<reference evidence="2 3" key="1">
    <citation type="submission" date="2019-09" db="EMBL/GenBank/DDBJ databases">
        <title>Bird 10,000 Genomes (B10K) Project - Family phase.</title>
        <authorList>
            <person name="Zhang G."/>
        </authorList>
    </citation>
    <scope>NUCLEOTIDE SEQUENCE [LARGE SCALE GENOMIC DNA]</scope>
    <source>
        <strain evidence="2">B10K-DU-030-03</strain>
    </source>
</reference>
<keyword evidence="3" id="KW-1185">Reference proteome</keyword>